<dbReference type="Pfam" id="PF03799">
    <property type="entry name" value="FtsQ_DivIB_C"/>
    <property type="match status" value="1"/>
</dbReference>
<gene>
    <name evidence="11" type="ORF">SAMN05421835_13914</name>
</gene>
<evidence type="ECO:0000256" key="7">
    <source>
        <dbReference type="ARBA" id="ARBA00023306"/>
    </source>
</evidence>
<evidence type="ECO:0000313" key="11">
    <source>
        <dbReference type="EMBL" id="SFK86198.1"/>
    </source>
</evidence>
<comment type="subcellular location">
    <subcellularLocation>
        <location evidence="1">Membrane</location>
    </subcellularLocation>
</comment>
<evidence type="ECO:0000256" key="8">
    <source>
        <dbReference type="SAM" id="MobiDB-lite"/>
    </source>
</evidence>
<dbReference type="InterPro" id="IPR050487">
    <property type="entry name" value="FtsQ_DivIB"/>
</dbReference>
<dbReference type="Proteomes" id="UP000199025">
    <property type="component" value="Unassembled WGS sequence"/>
</dbReference>
<keyword evidence="5 9" id="KW-1133">Transmembrane helix</keyword>
<dbReference type="Pfam" id="PF08478">
    <property type="entry name" value="POTRA_1"/>
    <property type="match status" value="1"/>
</dbReference>
<sequence>MTTRVQRRRPSARRTTGRPVRSHRGRRPLTARNRTGTGVSRRRALRRRWVALLTVLTVITVVYLVLFTSLLGVRSVEVEGAKTVPADQVLAAADVPDRKPMMFVDTDAIAARVLKLPGVATVDVSRSWPSTVEIAVTERTPVGWFSRDGGVHLVDSTGLDYKTVQNKPEKLPELSLLNVAPDDAVTRSVVAVLASLPQPLKDQVTVVRAQTPGGVEFTLANGKVVRWGSADDPDRKMKVLTVLLTREGHTYDVASPDLPTVS</sequence>
<dbReference type="InterPro" id="IPR005548">
    <property type="entry name" value="Cell_div_FtsQ/DivIB_C"/>
</dbReference>
<dbReference type="PANTHER" id="PTHR37820">
    <property type="entry name" value="CELL DIVISION PROTEIN DIVIB"/>
    <property type="match status" value="1"/>
</dbReference>
<dbReference type="GO" id="GO:0051301">
    <property type="term" value="P:cell division"/>
    <property type="evidence" value="ECO:0007669"/>
    <property type="project" value="UniProtKB-KW"/>
</dbReference>
<protein>
    <submittedName>
        <fullName evidence="11">Cell division protein FtsQ</fullName>
    </submittedName>
</protein>
<evidence type="ECO:0000256" key="6">
    <source>
        <dbReference type="ARBA" id="ARBA00023136"/>
    </source>
</evidence>
<feature type="region of interest" description="Disordered" evidence="8">
    <location>
        <begin position="1"/>
        <end position="39"/>
    </location>
</feature>
<evidence type="ECO:0000256" key="5">
    <source>
        <dbReference type="ARBA" id="ARBA00022989"/>
    </source>
</evidence>
<evidence type="ECO:0000256" key="4">
    <source>
        <dbReference type="ARBA" id="ARBA00022692"/>
    </source>
</evidence>
<organism evidence="11 12">
    <name type="scientific">Amycolatopsis sacchari</name>
    <dbReference type="NCBI Taxonomy" id="115433"/>
    <lineage>
        <taxon>Bacteria</taxon>
        <taxon>Bacillati</taxon>
        <taxon>Actinomycetota</taxon>
        <taxon>Actinomycetes</taxon>
        <taxon>Pseudonocardiales</taxon>
        <taxon>Pseudonocardiaceae</taxon>
        <taxon>Amycolatopsis</taxon>
    </lineage>
</organism>
<accession>A0A1I4CXZ7</accession>
<keyword evidence="4 9" id="KW-0812">Transmembrane</keyword>
<feature type="domain" description="POTRA" evidence="10">
    <location>
        <begin position="71"/>
        <end position="139"/>
    </location>
</feature>
<dbReference type="PROSITE" id="PS51779">
    <property type="entry name" value="POTRA"/>
    <property type="match status" value="1"/>
</dbReference>
<name>A0A1I4CXZ7_9PSEU</name>
<evidence type="ECO:0000256" key="3">
    <source>
        <dbReference type="ARBA" id="ARBA00022618"/>
    </source>
</evidence>
<evidence type="ECO:0000313" key="12">
    <source>
        <dbReference type="Proteomes" id="UP000199025"/>
    </source>
</evidence>
<dbReference type="InterPro" id="IPR013685">
    <property type="entry name" value="POTRA_FtsQ_type"/>
</dbReference>
<evidence type="ECO:0000256" key="2">
    <source>
        <dbReference type="ARBA" id="ARBA00022475"/>
    </source>
</evidence>
<keyword evidence="3 11" id="KW-0132">Cell division</keyword>
<dbReference type="RefSeq" id="WP_091516555.1">
    <property type="nucleotide sequence ID" value="NZ_FORP01000039.1"/>
</dbReference>
<reference evidence="11 12" key="1">
    <citation type="submission" date="2016-10" db="EMBL/GenBank/DDBJ databases">
        <authorList>
            <person name="de Groot N.N."/>
        </authorList>
    </citation>
    <scope>NUCLEOTIDE SEQUENCE [LARGE SCALE GENOMIC DNA]</scope>
    <source>
        <strain evidence="11 12">DSM 44468</strain>
    </source>
</reference>
<evidence type="ECO:0000256" key="1">
    <source>
        <dbReference type="ARBA" id="ARBA00004370"/>
    </source>
</evidence>
<dbReference type="PANTHER" id="PTHR37820:SF1">
    <property type="entry name" value="CELL DIVISION PROTEIN FTSQ"/>
    <property type="match status" value="1"/>
</dbReference>
<feature type="compositionally biased region" description="Basic residues" evidence="8">
    <location>
        <begin position="1"/>
        <end position="29"/>
    </location>
</feature>
<keyword evidence="6 9" id="KW-0472">Membrane</keyword>
<dbReference type="Gene3D" id="3.10.20.310">
    <property type="entry name" value="membrane protein fhac"/>
    <property type="match status" value="1"/>
</dbReference>
<keyword evidence="2" id="KW-1003">Cell membrane</keyword>
<dbReference type="OrthoDB" id="9790760at2"/>
<dbReference type="STRING" id="115433.SAMN05421835_13914"/>
<proteinExistence type="predicted"/>
<feature type="transmembrane region" description="Helical" evidence="9">
    <location>
        <begin position="49"/>
        <end position="73"/>
    </location>
</feature>
<keyword evidence="12" id="KW-1185">Reference proteome</keyword>
<keyword evidence="7" id="KW-0131">Cell cycle</keyword>
<dbReference type="InterPro" id="IPR034746">
    <property type="entry name" value="POTRA"/>
</dbReference>
<evidence type="ECO:0000259" key="10">
    <source>
        <dbReference type="PROSITE" id="PS51779"/>
    </source>
</evidence>
<dbReference type="AlphaFoldDB" id="A0A1I4CXZ7"/>
<dbReference type="GO" id="GO:0005886">
    <property type="term" value="C:plasma membrane"/>
    <property type="evidence" value="ECO:0007669"/>
    <property type="project" value="TreeGrafter"/>
</dbReference>
<dbReference type="EMBL" id="FORP01000039">
    <property type="protein sequence ID" value="SFK86198.1"/>
    <property type="molecule type" value="Genomic_DNA"/>
</dbReference>
<evidence type="ECO:0000256" key="9">
    <source>
        <dbReference type="SAM" id="Phobius"/>
    </source>
</evidence>